<dbReference type="PANTHER" id="PTHR37017">
    <property type="entry name" value="AB HYDROLASE-1 DOMAIN-CONTAINING PROTEIN-RELATED"/>
    <property type="match status" value="1"/>
</dbReference>
<dbReference type="Pfam" id="PF12697">
    <property type="entry name" value="Abhydrolase_6"/>
    <property type="match status" value="1"/>
</dbReference>
<dbReference type="STRING" id="1287681.M7SUD6"/>
<feature type="domain" description="AB hydrolase-1" evidence="1">
    <location>
        <begin position="8"/>
        <end position="250"/>
    </location>
</feature>
<dbReference type="SUPFAM" id="SSF53474">
    <property type="entry name" value="alpha/beta-Hydrolases"/>
    <property type="match status" value="1"/>
</dbReference>
<dbReference type="AlphaFoldDB" id="M7SUD6"/>
<dbReference type="InterPro" id="IPR052897">
    <property type="entry name" value="Sec-Metab_Biosynth_Hydrolase"/>
</dbReference>
<protein>
    <recommendedName>
        <fullName evidence="1">AB hydrolase-1 domain-containing protein</fullName>
    </recommendedName>
</protein>
<dbReference type="EMBL" id="KB706331">
    <property type="protein sequence ID" value="EMR67892.1"/>
    <property type="molecule type" value="Genomic_DNA"/>
</dbReference>
<dbReference type="Gene3D" id="3.40.50.1820">
    <property type="entry name" value="alpha/beta hydrolase"/>
    <property type="match status" value="1"/>
</dbReference>
<organism evidence="2 3">
    <name type="scientific">Eutypa lata (strain UCR-EL1)</name>
    <name type="common">Grapevine dieback disease fungus</name>
    <name type="synonym">Eutypa armeniacae</name>
    <dbReference type="NCBI Taxonomy" id="1287681"/>
    <lineage>
        <taxon>Eukaryota</taxon>
        <taxon>Fungi</taxon>
        <taxon>Dikarya</taxon>
        <taxon>Ascomycota</taxon>
        <taxon>Pezizomycotina</taxon>
        <taxon>Sordariomycetes</taxon>
        <taxon>Xylariomycetidae</taxon>
        <taxon>Xylariales</taxon>
        <taxon>Diatrypaceae</taxon>
        <taxon>Eutypa</taxon>
    </lineage>
</organism>
<dbReference type="OMA" id="MTVPFDY"/>
<dbReference type="Proteomes" id="UP000012174">
    <property type="component" value="Unassembled WGS sequence"/>
</dbReference>
<dbReference type="HOGENOM" id="CLU_046066_1_3_1"/>
<gene>
    <name evidence="2" type="ORF">UCREL1_5098</name>
</gene>
<dbReference type="eggNOG" id="ENOG502RZIH">
    <property type="taxonomic scope" value="Eukaryota"/>
</dbReference>
<proteinExistence type="predicted"/>
<sequence>MASEKPTIVIIHGAWHTPSSYLKLTKALQSAGYEVHVPEMPSMNGARPPDSNLDKDTTFIRTFVEDLINKGHVITALMHSYGGQVGSNSLSGLGMISRAKKGIPGGVSSLIYMCAFALSEECSMMSIVEEFGQTDRVGMAIDTAEDGTSVHRYPRERIIGEGVIDEAEAQEYLSTLKRWNGNIMYEKIHRCAWKEIPTCYIHTTKDVIVPYAFQKIMVDRMQKTGLCQVRTVEVEASHAPNLTATAAVMDAIDQFTGKQVES</sequence>
<keyword evidence="3" id="KW-1185">Reference proteome</keyword>
<dbReference type="OrthoDB" id="1263307at2759"/>
<accession>M7SUD6</accession>
<dbReference type="InterPro" id="IPR000073">
    <property type="entry name" value="AB_hydrolase_1"/>
</dbReference>
<dbReference type="KEGG" id="ela:UCREL1_5098"/>
<dbReference type="PANTHER" id="PTHR37017:SF10">
    <property type="entry name" value="AB HYDROLASE-1 DOMAIN-CONTAINING PROTEIN"/>
    <property type="match status" value="1"/>
</dbReference>
<reference evidence="3" key="1">
    <citation type="journal article" date="2013" name="Genome Announc.">
        <title>Draft genome sequence of the grapevine dieback fungus Eutypa lata UCR-EL1.</title>
        <authorList>
            <person name="Blanco-Ulate B."/>
            <person name="Rolshausen P.E."/>
            <person name="Cantu D."/>
        </authorList>
    </citation>
    <scope>NUCLEOTIDE SEQUENCE [LARGE SCALE GENOMIC DNA]</scope>
    <source>
        <strain evidence="3">UCR-EL1</strain>
    </source>
</reference>
<name>M7SUD6_EUTLA</name>
<evidence type="ECO:0000313" key="2">
    <source>
        <dbReference type="EMBL" id="EMR67892.1"/>
    </source>
</evidence>
<evidence type="ECO:0000313" key="3">
    <source>
        <dbReference type="Proteomes" id="UP000012174"/>
    </source>
</evidence>
<evidence type="ECO:0000259" key="1">
    <source>
        <dbReference type="Pfam" id="PF12697"/>
    </source>
</evidence>
<dbReference type="InterPro" id="IPR029058">
    <property type="entry name" value="AB_hydrolase_fold"/>
</dbReference>